<dbReference type="KEGG" id="sma:SAVERM_3873"/>
<reference evidence="1 2" key="1">
    <citation type="journal article" date="2001" name="Proc. Natl. Acad. Sci. U.S.A.">
        <title>Genome sequence of an industrial microorganism Streptomyces avermitilis: deducing the ability of producing secondary metabolites.</title>
        <authorList>
            <person name="Omura S."/>
            <person name="Ikeda H."/>
            <person name="Ishikawa J."/>
            <person name="Hanamoto A."/>
            <person name="Takahashi C."/>
            <person name="Shinose M."/>
            <person name="Takahashi Y."/>
            <person name="Horikawa H."/>
            <person name="Nakazawa H."/>
            <person name="Osonoe T."/>
            <person name="Kikuchi H."/>
            <person name="Shiba T."/>
            <person name="Sakaki Y."/>
            <person name="Hattori M."/>
        </authorList>
    </citation>
    <scope>NUCLEOTIDE SEQUENCE [LARGE SCALE GENOMIC DNA]</scope>
    <source>
        <strain evidence="2">ATCC 31267 / DSM 46492 / JCM 5070 / NBRC 14893 / NCIMB 12804 / NRRL 8165 / MA-4680</strain>
    </source>
</reference>
<evidence type="ECO:0000313" key="2">
    <source>
        <dbReference type="Proteomes" id="UP000000428"/>
    </source>
</evidence>
<organism evidence="1 2">
    <name type="scientific">Streptomyces avermitilis (strain ATCC 31267 / DSM 46492 / JCM 5070 / NBRC 14893 / NCIMB 12804 / NRRL 8165 / MA-4680)</name>
    <dbReference type="NCBI Taxonomy" id="227882"/>
    <lineage>
        <taxon>Bacteria</taxon>
        <taxon>Bacillati</taxon>
        <taxon>Actinomycetota</taxon>
        <taxon>Actinomycetes</taxon>
        <taxon>Kitasatosporales</taxon>
        <taxon>Streptomycetaceae</taxon>
        <taxon>Streptomyces</taxon>
    </lineage>
</organism>
<proteinExistence type="predicted"/>
<dbReference type="EMBL" id="BA000030">
    <property type="protein sequence ID" value="BAC71585.1"/>
    <property type="molecule type" value="Genomic_DNA"/>
</dbReference>
<keyword evidence="2" id="KW-1185">Reference proteome</keyword>
<dbReference type="Proteomes" id="UP000000428">
    <property type="component" value="Chromosome"/>
</dbReference>
<reference evidence="1 2" key="3">
    <citation type="journal article" date="2014" name="J. Ind. Microbiol. Biotechnol.">
        <title>Genome mining of the Streptomyces avermitilis genome and development of genome-minimized hosts for heterologous expression of biosynthetic gene clusters.</title>
        <authorList>
            <person name="Ikeda H."/>
            <person name="Shin-ya K."/>
            <person name="Omura S."/>
        </authorList>
    </citation>
    <scope>NUCLEOTIDE SEQUENCE [LARGE SCALE GENOMIC DNA]</scope>
    <source>
        <strain evidence="2">ATCC 31267 / DSM 46492 / JCM 5070 / NBRC 14893 / NCIMB 12804 / NRRL 8165 / MA-4680</strain>
    </source>
</reference>
<dbReference type="PROSITE" id="PS51257">
    <property type="entry name" value="PROKAR_LIPOPROTEIN"/>
    <property type="match status" value="1"/>
</dbReference>
<accession>Q82GM4</accession>
<dbReference type="AlphaFoldDB" id="Q82GM4"/>
<dbReference type="HOGENOM" id="CLU_2920613_0_0_11"/>
<evidence type="ECO:0000313" key="1">
    <source>
        <dbReference type="EMBL" id="BAC71585.1"/>
    </source>
</evidence>
<gene>
    <name evidence="1" type="ORF">SAVERM_3873</name>
</gene>
<reference evidence="1 2" key="2">
    <citation type="journal article" date="2003" name="Nat. Biotechnol.">
        <title>Complete genome sequence and comparative analysis of the industrial microorganism Streptomyces avermitilis.</title>
        <authorList>
            <person name="Ikeda H."/>
            <person name="Ishikawa J."/>
            <person name="Hanamoto A."/>
            <person name="Shinose M."/>
            <person name="Kikuchi H."/>
            <person name="Shiba T."/>
            <person name="Sakaki Y."/>
            <person name="Hattori M."/>
            <person name="Omura S."/>
        </authorList>
    </citation>
    <scope>NUCLEOTIDE SEQUENCE [LARGE SCALE GENOMIC DNA]</scope>
    <source>
        <strain evidence="2">ATCC 31267 / DSM 46492 / JCM 5070 / NBRC 14893 / NCIMB 12804 / NRRL 8165 / MA-4680</strain>
    </source>
</reference>
<sequence>MRRGPMVHHRPSFSPLDHLPSTLGGFGACFGFGLGFGGGGSSFDLGFGGSGASFLKLIPTP</sequence>
<protein>
    <submittedName>
        <fullName evidence="1">Uncharacterized protein</fullName>
    </submittedName>
</protein>
<name>Q82GM4_STRAW</name>